<dbReference type="KEGG" id="rsx:RhiXN_11963"/>
<organism evidence="3 4">
    <name type="scientific">Rhizoctonia solani</name>
    <dbReference type="NCBI Taxonomy" id="456999"/>
    <lineage>
        <taxon>Eukaryota</taxon>
        <taxon>Fungi</taxon>
        <taxon>Dikarya</taxon>
        <taxon>Basidiomycota</taxon>
        <taxon>Agaricomycotina</taxon>
        <taxon>Agaricomycetes</taxon>
        <taxon>Cantharellales</taxon>
        <taxon>Ceratobasidiaceae</taxon>
        <taxon>Rhizoctonia</taxon>
    </lineage>
</organism>
<feature type="signal peptide" evidence="2">
    <location>
        <begin position="1"/>
        <end position="17"/>
    </location>
</feature>
<dbReference type="AlphaFoldDB" id="A0A8H8P8K5"/>
<protein>
    <submittedName>
        <fullName evidence="3">Heat shock protein HSP60 family protein</fullName>
    </submittedName>
</protein>
<dbReference type="EMBL" id="CP059672">
    <property type="protein sequence ID" value="QRW26302.1"/>
    <property type="molecule type" value="Genomic_DNA"/>
</dbReference>
<dbReference type="Proteomes" id="UP000650533">
    <property type="component" value="Chromosome 15"/>
</dbReference>
<feature type="region of interest" description="Disordered" evidence="1">
    <location>
        <begin position="45"/>
        <end position="64"/>
    </location>
</feature>
<keyword evidence="2" id="KW-0732">Signal</keyword>
<evidence type="ECO:0000256" key="1">
    <source>
        <dbReference type="SAM" id="MobiDB-lite"/>
    </source>
</evidence>
<keyword evidence="3" id="KW-0346">Stress response</keyword>
<name>A0A8H8P8K5_9AGAM</name>
<gene>
    <name evidence="3" type="ORF">RhiXN_11963</name>
</gene>
<evidence type="ECO:0000313" key="3">
    <source>
        <dbReference type="EMBL" id="QRW26302.1"/>
    </source>
</evidence>
<evidence type="ECO:0000313" key="4">
    <source>
        <dbReference type="Proteomes" id="UP000650533"/>
    </source>
</evidence>
<evidence type="ECO:0000256" key="2">
    <source>
        <dbReference type="SAM" id="SignalP"/>
    </source>
</evidence>
<proteinExistence type="predicted"/>
<sequence length="125" mass="14152">MSRLPLSICWLVDSTLLSTLHLGPSTRMLLRTLKIAYDRFNQKSEQAYQQRETSDEDSDVGHPEQLDLNIPGKFQFGSSEPETICSDDDHSDSMNSDLIAQFEEVELGSEYGGESTEVKLFILYN</sequence>
<dbReference type="RefSeq" id="XP_043186539.1">
    <property type="nucleotide sequence ID" value="XM_043331778.1"/>
</dbReference>
<feature type="chain" id="PRO_5034394388" evidence="2">
    <location>
        <begin position="18"/>
        <end position="125"/>
    </location>
</feature>
<accession>A0A8H8P8K5</accession>
<feature type="region of interest" description="Disordered" evidence="1">
    <location>
        <begin position="71"/>
        <end position="91"/>
    </location>
</feature>
<dbReference type="GeneID" id="67034241"/>
<reference evidence="3" key="1">
    <citation type="submission" date="2020-05" db="EMBL/GenBank/DDBJ databases">
        <title>Evolutionary and genomic comparisons of hybrid uninucleate and nonhybrid Rhizoctonia fungi.</title>
        <authorList>
            <person name="Li C."/>
            <person name="Chen X."/>
        </authorList>
    </citation>
    <scope>NUCLEOTIDE SEQUENCE</scope>
    <source>
        <strain evidence="3">AG-1 IA</strain>
    </source>
</reference>